<dbReference type="RefSeq" id="WP_116242203.1">
    <property type="nucleotide sequence ID" value="NZ_QUAB01000041.1"/>
</dbReference>
<dbReference type="InterPro" id="IPR023006">
    <property type="entry name" value="YchJ-like"/>
</dbReference>
<reference evidence="4 5" key="1">
    <citation type="submission" date="2018-08" db="EMBL/GenBank/DDBJ databases">
        <title>Isolation, diversity and antifungal activity of Actinobacteria from cow dung.</title>
        <authorList>
            <person name="Ling L."/>
        </authorList>
    </citation>
    <scope>NUCLEOTIDE SEQUENCE [LARGE SCALE GENOMIC DNA]</scope>
    <source>
        <strain evidence="4 5">NEAU-LLE</strain>
    </source>
</reference>
<dbReference type="InterPro" id="IPR004027">
    <property type="entry name" value="SEC_C_motif"/>
</dbReference>
<keyword evidence="5" id="KW-1185">Reference proteome</keyword>
<evidence type="ECO:0000259" key="3">
    <source>
        <dbReference type="Pfam" id="PF17775"/>
    </source>
</evidence>
<accession>A0A371NTQ9</accession>
<dbReference type="HAMAP" id="MF_00612">
    <property type="entry name" value="UPF0225"/>
    <property type="match status" value="1"/>
</dbReference>
<dbReference type="Pfam" id="PF02810">
    <property type="entry name" value="SEC-C"/>
    <property type="match status" value="1"/>
</dbReference>
<dbReference type="Pfam" id="PF17775">
    <property type="entry name" value="YchJ_M-like"/>
    <property type="match status" value="1"/>
</dbReference>
<sequence>MRTRPSDSDRCPCSSGSTYGQCCGPIIAGAPAPTAERLMRSRFSAFAIGDAPYLLRSWHPSARPDVLDPDPHTRWLWLEITAKEGGGPFDTEGTVAFVAAYRDESGRGELRERSRFVREGRDWFYLDGDVG</sequence>
<proteinExistence type="inferred from homology"/>
<dbReference type="AlphaFoldDB" id="A0A371NTQ9"/>
<protein>
    <recommendedName>
        <fullName evidence="2">UPF0225 protein DY023_10145</fullName>
    </recommendedName>
</protein>
<gene>
    <name evidence="4" type="ORF">DY023_10145</name>
</gene>
<comment type="caution">
    <text evidence="4">The sequence shown here is derived from an EMBL/GenBank/DDBJ whole genome shotgun (WGS) entry which is preliminary data.</text>
</comment>
<comment type="similarity">
    <text evidence="1 2">Belongs to the UPF0225 family.</text>
</comment>
<dbReference type="Proteomes" id="UP000262172">
    <property type="component" value="Unassembled WGS sequence"/>
</dbReference>
<name>A0A371NTQ9_9MICO</name>
<evidence type="ECO:0000313" key="5">
    <source>
        <dbReference type="Proteomes" id="UP000262172"/>
    </source>
</evidence>
<feature type="domain" description="YchJ-like middle NTF2-like" evidence="3">
    <location>
        <begin position="34"/>
        <end position="128"/>
    </location>
</feature>
<dbReference type="InterPro" id="IPR032710">
    <property type="entry name" value="NTF2-like_dom_sf"/>
</dbReference>
<organism evidence="4 5">
    <name type="scientific">Microbacterium bovistercoris</name>
    <dbReference type="NCBI Taxonomy" id="2293570"/>
    <lineage>
        <taxon>Bacteria</taxon>
        <taxon>Bacillati</taxon>
        <taxon>Actinomycetota</taxon>
        <taxon>Actinomycetes</taxon>
        <taxon>Micrococcales</taxon>
        <taxon>Microbacteriaceae</taxon>
        <taxon>Microbacterium</taxon>
    </lineage>
</organism>
<evidence type="ECO:0000256" key="2">
    <source>
        <dbReference type="HAMAP-Rule" id="MF_00612"/>
    </source>
</evidence>
<evidence type="ECO:0000313" key="4">
    <source>
        <dbReference type="EMBL" id="REJ05580.1"/>
    </source>
</evidence>
<dbReference type="Gene3D" id="3.10.450.50">
    <property type="match status" value="1"/>
</dbReference>
<dbReference type="OrthoDB" id="21421at2"/>
<evidence type="ECO:0000256" key="1">
    <source>
        <dbReference type="ARBA" id="ARBA00010839"/>
    </source>
</evidence>
<dbReference type="InterPro" id="IPR048469">
    <property type="entry name" value="YchJ-like_M"/>
</dbReference>
<dbReference type="EMBL" id="QUAB01000041">
    <property type="protein sequence ID" value="REJ05580.1"/>
    <property type="molecule type" value="Genomic_DNA"/>
</dbReference>
<dbReference type="SUPFAM" id="SSF54427">
    <property type="entry name" value="NTF2-like"/>
    <property type="match status" value="1"/>
</dbReference>